<dbReference type="Pfam" id="PF00788">
    <property type="entry name" value="RA"/>
    <property type="match status" value="1"/>
</dbReference>
<dbReference type="InterPro" id="IPR000651">
    <property type="entry name" value="Ras-like_Gua-exchang_fac_N"/>
</dbReference>
<gene>
    <name evidence="7" type="primary">RGL1</name>
</gene>
<reference evidence="7" key="3">
    <citation type="submission" date="2025-09" db="UniProtKB">
        <authorList>
            <consortium name="Ensembl"/>
        </authorList>
    </citation>
    <scope>IDENTIFICATION</scope>
</reference>
<dbReference type="Ensembl" id="ENSTGUT00000020317.1">
    <property type="protein sequence ID" value="ENSTGUP00000019984.1"/>
    <property type="gene ID" value="ENSTGUG00000003845.2"/>
</dbReference>
<dbReference type="CDD" id="cd06224">
    <property type="entry name" value="REM"/>
    <property type="match status" value="1"/>
</dbReference>
<dbReference type="InterPro" id="IPR019804">
    <property type="entry name" value="Ras_G-nucl-exch_fac_CS"/>
</dbReference>
<reference evidence="7 8" key="1">
    <citation type="journal article" date="2010" name="Nature">
        <title>The genome of a songbird.</title>
        <authorList>
            <person name="Warren W.C."/>
            <person name="Clayton D.F."/>
            <person name="Ellegren H."/>
            <person name="Arnold A.P."/>
            <person name="Hillier L.W."/>
            <person name="Kunstner A."/>
            <person name="Searle S."/>
            <person name="White S."/>
            <person name="Vilella A.J."/>
            <person name="Fairley S."/>
            <person name="Heger A."/>
            <person name="Kong L."/>
            <person name="Ponting C.P."/>
            <person name="Jarvis E.D."/>
            <person name="Mello C.V."/>
            <person name="Minx P."/>
            <person name="Lovell P."/>
            <person name="Velho T.A."/>
            <person name="Ferris M."/>
            <person name="Balakrishnan C.N."/>
            <person name="Sinha S."/>
            <person name="Blatti C."/>
            <person name="London S.E."/>
            <person name="Li Y."/>
            <person name="Lin Y.C."/>
            <person name="George J."/>
            <person name="Sweedler J."/>
            <person name="Southey B."/>
            <person name="Gunaratne P."/>
            <person name="Watson M."/>
            <person name="Nam K."/>
            <person name="Backstrom N."/>
            <person name="Smeds L."/>
            <person name="Nabholz B."/>
            <person name="Itoh Y."/>
            <person name="Whitney O."/>
            <person name="Pfenning A.R."/>
            <person name="Howard J."/>
            <person name="Volker M."/>
            <person name="Skinner B.M."/>
            <person name="Griffin D.K."/>
            <person name="Ye L."/>
            <person name="McLaren W.M."/>
            <person name="Flicek P."/>
            <person name="Quesada V."/>
            <person name="Velasco G."/>
            <person name="Lopez-Otin C."/>
            <person name="Puente X.S."/>
            <person name="Olender T."/>
            <person name="Lancet D."/>
            <person name="Smit A.F."/>
            <person name="Hubley R."/>
            <person name="Konkel M.K."/>
            <person name="Walker J.A."/>
            <person name="Batzer M.A."/>
            <person name="Gu W."/>
            <person name="Pollock D.D."/>
            <person name="Chen L."/>
            <person name="Cheng Z."/>
            <person name="Eichler E.E."/>
            <person name="Stapley J."/>
            <person name="Slate J."/>
            <person name="Ekblom R."/>
            <person name="Birkhead T."/>
            <person name="Burke T."/>
            <person name="Burt D."/>
            <person name="Scharff C."/>
            <person name="Adam I."/>
            <person name="Richard H."/>
            <person name="Sultan M."/>
            <person name="Soldatov A."/>
            <person name="Lehrach H."/>
            <person name="Edwards S.V."/>
            <person name="Yang S.P."/>
            <person name="Li X."/>
            <person name="Graves T."/>
            <person name="Fulton L."/>
            <person name="Nelson J."/>
            <person name="Chinwalla A."/>
            <person name="Hou S."/>
            <person name="Mardis E.R."/>
            <person name="Wilson R.K."/>
        </authorList>
    </citation>
    <scope>NUCLEOTIDE SEQUENCE [LARGE SCALE GENOMIC DNA]</scope>
</reference>
<dbReference type="Pfam" id="PF00617">
    <property type="entry name" value="RasGEF"/>
    <property type="match status" value="1"/>
</dbReference>
<evidence type="ECO:0000313" key="7">
    <source>
        <dbReference type="Ensembl" id="ENSTGUP00000019984.1"/>
    </source>
</evidence>
<dbReference type="Pfam" id="PF00618">
    <property type="entry name" value="RasGEF_N"/>
    <property type="match status" value="1"/>
</dbReference>
<dbReference type="Gene3D" id="1.20.870.10">
    <property type="entry name" value="Son of sevenless (SoS) protein Chain: S domain 1"/>
    <property type="match status" value="1"/>
</dbReference>
<protein>
    <submittedName>
        <fullName evidence="7">Ral guanine nucleotide dissociation stimulator like 1</fullName>
    </submittedName>
</protein>
<dbReference type="PROSITE" id="PS50200">
    <property type="entry name" value="RA"/>
    <property type="match status" value="1"/>
</dbReference>
<organism evidence="7 8">
    <name type="scientific">Taeniopygia guttata</name>
    <name type="common">Zebra finch</name>
    <name type="synonym">Poephila guttata</name>
    <dbReference type="NCBI Taxonomy" id="59729"/>
    <lineage>
        <taxon>Eukaryota</taxon>
        <taxon>Metazoa</taxon>
        <taxon>Chordata</taxon>
        <taxon>Craniata</taxon>
        <taxon>Vertebrata</taxon>
        <taxon>Euteleostomi</taxon>
        <taxon>Archelosauria</taxon>
        <taxon>Archosauria</taxon>
        <taxon>Dinosauria</taxon>
        <taxon>Saurischia</taxon>
        <taxon>Theropoda</taxon>
        <taxon>Coelurosauria</taxon>
        <taxon>Aves</taxon>
        <taxon>Neognathae</taxon>
        <taxon>Neoaves</taxon>
        <taxon>Telluraves</taxon>
        <taxon>Australaves</taxon>
        <taxon>Passeriformes</taxon>
        <taxon>Passeroidea</taxon>
        <taxon>Estrildidae</taxon>
        <taxon>Estrildinae</taxon>
        <taxon>Taeniopygia</taxon>
    </lineage>
</organism>
<dbReference type="AlphaFoldDB" id="A0A674GBQ4"/>
<feature type="compositionally biased region" description="Basic and acidic residues" evidence="3">
    <location>
        <begin position="582"/>
        <end position="598"/>
    </location>
</feature>
<name>A0A674GBQ4_TAEGU</name>
<dbReference type="InterPro" id="IPR036964">
    <property type="entry name" value="RASGEF_cat_dom_sf"/>
</dbReference>
<dbReference type="PROSITE" id="PS50212">
    <property type="entry name" value="RASGEF_NTER"/>
    <property type="match status" value="1"/>
</dbReference>
<evidence type="ECO:0000259" key="5">
    <source>
        <dbReference type="PROSITE" id="PS50200"/>
    </source>
</evidence>
<dbReference type="SMART" id="SM00147">
    <property type="entry name" value="RasGEF"/>
    <property type="match status" value="1"/>
</dbReference>
<feature type="domain" description="N-terminal Ras-GEF" evidence="6">
    <location>
        <begin position="65"/>
        <end position="196"/>
    </location>
</feature>
<proteinExistence type="predicted"/>
<feature type="domain" description="Ras-associating" evidence="5">
    <location>
        <begin position="649"/>
        <end position="736"/>
    </location>
</feature>
<dbReference type="SUPFAM" id="SSF48366">
    <property type="entry name" value="Ras GEF"/>
    <property type="match status" value="1"/>
</dbReference>
<accession>A0A674GBQ4</accession>
<dbReference type="InterPro" id="IPR023578">
    <property type="entry name" value="Ras_GEF_dom_sf"/>
</dbReference>
<dbReference type="InterPro" id="IPR001895">
    <property type="entry name" value="RASGEF_cat_dom"/>
</dbReference>
<feature type="compositionally biased region" description="Low complexity" evidence="3">
    <location>
        <begin position="557"/>
        <end position="576"/>
    </location>
</feature>
<feature type="compositionally biased region" description="Polar residues" evidence="3">
    <location>
        <begin position="517"/>
        <end position="530"/>
    </location>
</feature>
<dbReference type="PROSITE" id="PS50009">
    <property type="entry name" value="RASGEF_CAT"/>
    <property type="match status" value="1"/>
</dbReference>
<evidence type="ECO:0000259" key="4">
    <source>
        <dbReference type="PROSITE" id="PS50009"/>
    </source>
</evidence>
<dbReference type="InterPro" id="IPR029071">
    <property type="entry name" value="Ubiquitin-like_domsf"/>
</dbReference>
<dbReference type="GO" id="GO:0005886">
    <property type="term" value="C:plasma membrane"/>
    <property type="evidence" value="ECO:0007669"/>
    <property type="project" value="TreeGrafter"/>
</dbReference>
<dbReference type="SMART" id="SM00314">
    <property type="entry name" value="RA"/>
    <property type="match status" value="1"/>
</dbReference>
<dbReference type="GO" id="GO:0007265">
    <property type="term" value="P:Ras protein signal transduction"/>
    <property type="evidence" value="ECO:0007669"/>
    <property type="project" value="TreeGrafter"/>
</dbReference>
<dbReference type="Proteomes" id="UP000007754">
    <property type="component" value="Chromosome 8"/>
</dbReference>
<dbReference type="SMART" id="SM00229">
    <property type="entry name" value="RasGEFN"/>
    <property type="match status" value="1"/>
</dbReference>
<feature type="region of interest" description="Disordered" evidence="3">
    <location>
        <begin position="500"/>
        <end position="632"/>
    </location>
</feature>
<dbReference type="GO" id="GO:0005085">
    <property type="term" value="F:guanyl-nucleotide exchange factor activity"/>
    <property type="evidence" value="ECO:0007669"/>
    <property type="project" value="UniProtKB-KW"/>
</dbReference>
<evidence type="ECO:0000256" key="1">
    <source>
        <dbReference type="ARBA" id="ARBA00022658"/>
    </source>
</evidence>
<dbReference type="Gene3D" id="1.10.840.10">
    <property type="entry name" value="Ras guanine-nucleotide exchange factors catalytic domain"/>
    <property type="match status" value="1"/>
</dbReference>
<dbReference type="PANTHER" id="PTHR23113:SF199">
    <property type="entry name" value="RAL GUANINE NUCLEOTIDE DISSOCIATION STIMULATOR-LIKE 1"/>
    <property type="match status" value="1"/>
</dbReference>
<dbReference type="PANTHER" id="PTHR23113">
    <property type="entry name" value="GUANINE NUCLEOTIDE EXCHANGE FACTOR"/>
    <property type="match status" value="1"/>
</dbReference>
<dbReference type="SUPFAM" id="SSF54236">
    <property type="entry name" value="Ubiquitin-like"/>
    <property type="match status" value="1"/>
</dbReference>
<keyword evidence="8" id="KW-1185">Reference proteome</keyword>
<sequence>MKLLWRAKMTTFQDGGEEVEDGAVYNVTLKKVQIQQAANKGARWLGGEGDQLPPEHTVRQYETSKIRAIKAGTLEKLVENLLTAFGDADFSYISIFLATYRAFASPRAVLELLLDRFGNLETSSHGEVANLNSLESEMVLRAEIASVLRAWLDQCSEDFREPPDYMCLLKLLDYLKNNMPNSDMESRVQNLLKQFQNQEVEAVDGFCSTSSSDLVDGEELEISNPEEFSSFQDHVVAEQLTYMDVMLFRRVVPYHCLGSIWSQRDKKENKNLAPTVRATITQFNAVTKCVISTILGTRELKIQQRAKIIEKWIHIAHECRILKNFSSLRAIISALQSNSIYRLKTTWMCVSKDILLMYEELSEIFSDHDNYLTSRELLMKGVMQGTVPYLGTFLTDLIMLDTALQDYVEGGLINFEKRRREFEVIAQIKLLQSSCNSYCLIPDQKFIQWFRRQRHLTEEESYKLSREAEAAADTNILSPKSQKSMVKRISTLFLGTDVFTPPKEPPLKSSPVGGSSGESTDSASVSSCEFNHSETEDVCVTPVSSPEDPLKKISGYSCSPDSSMSTPSSGVSSSPSFLLASNDDKSSVGSDKGYDSDKGSISSDKGSGSSKGSVFDAGSGLDSGSIPSRDSVPSCAPRVLPVYNRQSEGSCIIRVSMDGLHASVYKSILITNQDRIPDVTQRALLKHNLEPDAVEDYELVQVISEDKELVFPRDANVFYGMNSHVNFDFILRKKAELLG</sequence>
<dbReference type="Gene3D" id="3.10.20.90">
    <property type="entry name" value="Phosphatidylinositol 3-kinase Catalytic Subunit, Chain A, domain 1"/>
    <property type="match status" value="1"/>
</dbReference>
<evidence type="ECO:0000313" key="8">
    <source>
        <dbReference type="Proteomes" id="UP000007754"/>
    </source>
</evidence>
<feature type="domain" description="Ras-GEF" evidence="4">
    <location>
        <begin position="232"/>
        <end position="471"/>
    </location>
</feature>
<dbReference type="InterPro" id="IPR008937">
    <property type="entry name" value="Ras-like_GEF"/>
</dbReference>
<evidence type="ECO:0000259" key="6">
    <source>
        <dbReference type="PROSITE" id="PS50212"/>
    </source>
</evidence>
<dbReference type="CDD" id="cd00155">
    <property type="entry name" value="RasGEF"/>
    <property type="match status" value="1"/>
</dbReference>
<evidence type="ECO:0000256" key="3">
    <source>
        <dbReference type="SAM" id="MobiDB-lite"/>
    </source>
</evidence>
<dbReference type="PROSITE" id="PS00720">
    <property type="entry name" value="RASGEF"/>
    <property type="match status" value="1"/>
</dbReference>
<dbReference type="InterPro" id="IPR000159">
    <property type="entry name" value="RA_dom"/>
</dbReference>
<feature type="compositionally biased region" description="Low complexity" evidence="3">
    <location>
        <begin position="599"/>
        <end position="613"/>
    </location>
</feature>
<keyword evidence="1 2" id="KW-0344">Guanine-nucleotide releasing factor</keyword>
<dbReference type="GeneTree" id="ENSGT00940000156012"/>
<evidence type="ECO:0000256" key="2">
    <source>
        <dbReference type="PROSITE-ProRule" id="PRU00168"/>
    </source>
</evidence>
<reference evidence="7" key="2">
    <citation type="submission" date="2025-08" db="UniProtKB">
        <authorList>
            <consortium name="Ensembl"/>
        </authorList>
    </citation>
    <scope>IDENTIFICATION</scope>
</reference>